<gene>
    <name evidence="1" type="ORF">VHEMI10356</name>
</gene>
<dbReference type="OrthoDB" id="408631at2759"/>
<dbReference type="STRING" id="1531966.A0A0A1TT55"/>
<keyword evidence="2" id="KW-1185">Reference proteome</keyword>
<dbReference type="EMBL" id="CDHN01000007">
    <property type="protein sequence ID" value="CEJ94847.1"/>
    <property type="molecule type" value="Genomic_DNA"/>
</dbReference>
<proteinExistence type="predicted"/>
<sequence>MLSLPDAPNSPTRFQGLLSAEHELNAMLQLDLDPATALEMYLDPFLGCEENIIVPRSPAKSPSVENSLVKFREEMEQRIAAIDTYYSEDHSQIIQRCKDEDAGSQVDNPGTSLLICSKDFINIIQRLAPATHSSTQTTDELSTELALLVLSSYLALMRLFDSLFHRIHRHLCNVSLESYRSLKVKSVLRIGGVSALQDMPLKAYAMVIIDAIQCQVRTLEQYMGIPREYCLFDKPTVSDIADASGIFSRPDRTRLFWAVMAQEDLKPQRESRSYVDSIRANIKESMEFFND</sequence>
<reference evidence="1 2" key="1">
    <citation type="journal article" date="2015" name="Genome Announc.">
        <title>Draft Genome Sequence and Gene Annotation of the Entomopathogenic Fungus Verticillium hemipterigenum.</title>
        <authorList>
            <person name="Horn F."/>
            <person name="Habel A."/>
            <person name="Scharf D.H."/>
            <person name="Dworschak J."/>
            <person name="Brakhage A.A."/>
            <person name="Guthke R."/>
            <person name="Hertweck C."/>
            <person name="Linde J."/>
        </authorList>
    </citation>
    <scope>NUCLEOTIDE SEQUENCE [LARGE SCALE GENOMIC DNA]</scope>
</reference>
<name>A0A0A1TT55_9HYPO</name>
<organism evidence="1 2">
    <name type="scientific">[Torrubiella] hemipterigena</name>
    <dbReference type="NCBI Taxonomy" id="1531966"/>
    <lineage>
        <taxon>Eukaryota</taxon>
        <taxon>Fungi</taxon>
        <taxon>Dikarya</taxon>
        <taxon>Ascomycota</taxon>
        <taxon>Pezizomycotina</taxon>
        <taxon>Sordariomycetes</taxon>
        <taxon>Hypocreomycetidae</taxon>
        <taxon>Hypocreales</taxon>
        <taxon>Clavicipitaceae</taxon>
        <taxon>Clavicipitaceae incertae sedis</taxon>
        <taxon>'Torrubiella' clade</taxon>
    </lineage>
</organism>
<protein>
    <submittedName>
        <fullName evidence="1">Uncharacterized protein</fullName>
    </submittedName>
</protein>
<dbReference type="AlphaFoldDB" id="A0A0A1TT55"/>
<dbReference type="HOGENOM" id="CLU_057155_0_0_1"/>
<evidence type="ECO:0000313" key="1">
    <source>
        <dbReference type="EMBL" id="CEJ94847.1"/>
    </source>
</evidence>
<dbReference type="Proteomes" id="UP000039046">
    <property type="component" value="Unassembled WGS sequence"/>
</dbReference>
<evidence type="ECO:0000313" key="2">
    <source>
        <dbReference type="Proteomes" id="UP000039046"/>
    </source>
</evidence>
<accession>A0A0A1TT55</accession>